<dbReference type="PANTHER" id="PTHR18849:SF0">
    <property type="entry name" value="CILIA- AND FLAGELLA-ASSOCIATED PROTEIN 410-RELATED"/>
    <property type="match status" value="1"/>
</dbReference>
<accession>A0AAU9K089</accession>
<feature type="compositionally biased region" description="Basic and acidic residues" evidence="3">
    <location>
        <begin position="140"/>
        <end position="197"/>
    </location>
</feature>
<evidence type="ECO:0000313" key="4">
    <source>
        <dbReference type="EMBL" id="CAG9330590.1"/>
    </source>
</evidence>
<dbReference type="PROSITE" id="PS51450">
    <property type="entry name" value="LRR"/>
    <property type="match status" value="1"/>
</dbReference>
<dbReference type="InterPro" id="IPR001611">
    <property type="entry name" value="Leu-rich_rpt"/>
</dbReference>
<evidence type="ECO:0000256" key="1">
    <source>
        <dbReference type="ARBA" id="ARBA00022614"/>
    </source>
</evidence>
<dbReference type="GO" id="GO:0036064">
    <property type="term" value="C:ciliary basal body"/>
    <property type="evidence" value="ECO:0007669"/>
    <property type="project" value="UniProtKB-ARBA"/>
</dbReference>
<dbReference type="Pfam" id="PF14580">
    <property type="entry name" value="LRR_9"/>
    <property type="match status" value="1"/>
</dbReference>
<name>A0AAU9K089_9CILI</name>
<dbReference type="InterPro" id="IPR032675">
    <property type="entry name" value="LRR_dom_sf"/>
</dbReference>
<keyword evidence="1" id="KW-0433">Leucine-rich repeat</keyword>
<feature type="region of interest" description="Disordered" evidence="3">
    <location>
        <begin position="126"/>
        <end position="197"/>
    </location>
</feature>
<dbReference type="AlphaFoldDB" id="A0AAU9K089"/>
<organism evidence="4 5">
    <name type="scientific">Blepharisma stoltei</name>
    <dbReference type="NCBI Taxonomy" id="1481888"/>
    <lineage>
        <taxon>Eukaryota</taxon>
        <taxon>Sar</taxon>
        <taxon>Alveolata</taxon>
        <taxon>Ciliophora</taxon>
        <taxon>Postciliodesmatophora</taxon>
        <taxon>Heterotrichea</taxon>
        <taxon>Heterotrichida</taxon>
        <taxon>Blepharismidae</taxon>
        <taxon>Blepharisma</taxon>
    </lineage>
</organism>
<evidence type="ECO:0000313" key="5">
    <source>
        <dbReference type="Proteomes" id="UP001162131"/>
    </source>
</evidence>
<dbReference type="Gene3D" id="3.80.10.10">
    <property type="entry name" value="Ribonuclease Inhibitor"/>
    <property type="match status" value="1"/>
</dbReference>
<dbReference type="FunFam" id="3.80.10.10:FF:000094">
    <property type="entry name" value="protein C21orf2 isoform X1"/>
    <property type="match status" value="1"/>
</dbReference>
<reference evidence="4" key="1">
    <citation type="submission" date="2021-09" db="EMBL/GenBank/DDBJ databases">
        <authorList>
            <consortium name="AG Swart"/>
            <person name="Singh M."/>
            <person name="Singh A."/>
            <person name="Seah K."/>
            <person name="Emmerich C."/>
        </authorList>
    </citation>
    <scope>NUCLEOTIDE SEQUENCE</scope>
    <source>
        <strain evidence="4">ATCC30299</strain>
    </source>
</reference>
<keyword evidence="2" id="KW-0677">Repeat</keyword>
<evidence type="ECO:0000256" key="2">
    <source>
        <dbReference type="ARBA" id="ARBA00022737"/>
    </source>
</evidence>
<keyword evidence="5" id="KW-1185">Reference proteome</keyword>
<proteinExistence type="predicted"/>
<evidence type="ECO:0000256" key="3">
    <source>
        <dbReference type="SAM" id="MobiDB-lite"/>
    </source>
</evidence>
<comment type="caution">
    <text evidence="4">The sequence shown here is derived from an EMBL/GenBank/DDBJ whole genome shotgun (WGS) entry which is preliminary data.</text>
</comment>
<gene>
    <name evidence="4" type="ORF">BSTOLATCC_MIC51172</name>
</gene>
<sequence length="232" mass="26988">MAKPLTADTILQKTKAGRLDNVKNLNCWGMDIEDVSILREIPNVEVLSLSVNKISTLKYFQCCSKLTELYLRKNSVSDLRELKYLKNLSGLKVLWLWDNPCAENERYREIVLSYLPNLIKLDNQNVSQEEKSQINPAEVQKTREEIENHPKTAEKSKLQRDEIIKDERKESEMRREPSPFREPLKPKTRNEAKQIEKPGDNILCAVLSLLKELDENSLEIVKREIDKKVGNR</sequence>
<dbReference type="Proteomes" id="UP001162131">
    <property type="component" value="Unassembled WGS sequence"/>
</dbReference>
<dbReference type="SUPFAM" id="SSF52058">
    <property type="entry name" value="L domain-like"/>
    <property type="match status" value="1"/>
</dbReference>
<dbReference type="PANTHER" id="PTHR18849">
    <property type="entry name" value="LEUCINE RICH REPEAT PROTEIN"/>
    <property type="match status" value="1"/>
</dbReference>
<dbReference type="EMBL" id="CAJZBQ010000051">
    <property type="protein sequence ID" value="CAG9330590.1"/>
    <property type="molecule type" value="Genomic_DNA"/>
</dbReference>
<protein>
    <submittedName>
        <fullName evidence="4">Uncharacterized protein</fullName>
    </submittedName>
</protein>